<gene>
    <name evidence="7" type="ORF">BOKJ2_LOCUS6522</name>
</gene>
<evidence type="ECO:0000256" key="3">
    <source>
        <dbReference type="ARBA" id="ARBA00038317"/>
    </source>
</evidence>
<dbReference type="CDD" id="cd03192">
    <property type="entry name" value="GST_C_Sigma_like"/>
    <property type="match status" value="1"/>
</dbReference>
<protein>
    <recommendedName>
        <fullName evidence="1">glutathione transferase</fullName>
        <ecNumber evidence="1">2.5.1.18</ecNumber>
    </recommendedName>
</protein>
<dbReference type="Pfam" id="PF02798">
    <property type="entry name" value="GST_N"/>
    <property type="match status" value="1"/>
</dbReference>
<dbReference type="EMBL" id="CAJFCW020000003">
    <property type="protein sequence ID" value="CAG9105665.1"/>
    <property type="molecule type" value="Genomic_DNA"/>
</dbReference>
<accession>A0A811KMK7</accession>
<dbReference type="EC" id="2.5.1.18" evidence="1"/>
<comment type="similarity">
    <text evidence="3">Belongs to the GST superfamily. Sigma family.</text>
</comment>
<dbReference type="AlphaFoldDB" id="A0A811KMK7"/>
<evidence type="ECO:0000256" key="2">
    <source>
        <dbReference type="ARBA" id="ARBA00022679"/>
    </source>
</evidence>
<dbReference type="Pfam" id="PF14497">
    <property type="entry name" value="GST_C_3"/>
    <property type="match status" value="1"/>
</dbReference>
<proteinExistence type="inferred from homology"/>
<dbReference type="Proteomes" id="UP000614601">
    <property type="component" value="Unassembled WGS sequence"/>
</dbReference>
<dbReference type="SFLD" id="SFLDS00019">
    <property type="entry name" value="Glutathione_Transferase_(cytos"/>
    <property type="match status" value="1"/>
</dbReference>
<keyword evidence="2" id="KW-0808">Transferase</keyword>
<organism evidence="7 8">
    <name type="scientific">Bursaphelenchus okinawaensis</name>
    <dbReference type="NCBI Taxonomy" id="465554"/>
    <lineage>
        <taxon>Eukaryota</taxon>
        <taxon>Metazoa</taxon>
        <taxon>Ecdysozoa</taxon>
        <taxon>Nematoda</taxon>
        <taxon>Chromadorea</taxon>
        <taxon>Rhabditida</taxon>
        <taxon>Tylenchina</taxon>
        <taxon>Tylenchomorpha</taxon>
        <taxon>Aphelenchoidea</taxon>
        <taxon>Aphelenchoididae</taxon>
        <taxon>Bursaphelenchus</taxon>
    </lineage>
</organism>
<dbReference type="Proteomes" id="UP000783686">
    <property type="component" value="Unassembled WGS sequence"/>
</dbReference>
<dbReference type="EMBL" id="CAJFDH010000003">
    <property type="protein sequence ID" value="CAD5216296.1"/>
    <property type="molecule type" value="Genomic_DNA"/>
</dbReference>
<dbReference type="SUPFAM" id="SSF52833">
    <property type="entry name" value="Thioredoxin-like"/>
    <property type="match status" value="1"/>
</dbReference>
<dbReference type="InterPro" id="IPR040079">
    <property type="entry name" value="Glutathione_S-Trfase"/>
</dbReference>
<dbReference type="GO" id="GO:0004602">
    <property type="term" value="F:glutathione peroxidase activity"/>
    <property type="evidence" value="ECO:0007669"/>
    <property type="project" value="UniProtKB-ARBA"/>
</dbReference>
<feature type="domain" description="GST N-terminal" evidence="5">
    <location>
        <begin position="18"/>
        <end position="96"/>
    </location>
</feature>
<reference evidence="7" key="1">
    <citation type="submission" date="2020-09" db="EMBL/GenBank/DDBJ databases">
        <authorList>
            <person name="Kikuchi T."/>
        </authorList>
    </citation>
    <scope>NUCLEOTIDE SEQUENCE</scope>
    <source>
        <strain evidence="7">SH1</strain>
    </source>
</reference>
<dbReference type="Gene3D" id="3.40.30.10">
    <property type="entry name" value="Glutaredoxin"/>
    <property type="match status" value="1"/>
</dbReference>
<dbReference type="InterPro" id="IPR036249">
    <property type="entry name" value="Thioredoxin-like_sf"/>
</dbReference>
<dbReference type="FunFam" id="3.40.30.10:FF:000035">
    <property type="entry name" value="hematopoietic prostaglandin D synthase"/>
    <property type="match status" value="1"/>
</dbReference>
<evidence type="ECO:0000256" key="1">
    <source>
        <dbReference type="ARBA" id="ARBA00012452"/>
    </source>
</evidence>
<dbReference type="InterPro" id="IPR036282">
    <property type="entry name" value="Glutathione-S-Trfase_C_sf"/>
</dbReference>
<dbReference type="SFLD" id="SFLDG00363">
    <property type="entry name" value="AMPS_(cytGST):_Alpha-__Mu-__Pi"/>
    <property type="match status" value="1"/>
</dbReference>
<dbReference type="GO" id="GO:0006749">
    <property type="term" value="P:glutathione metabolic process"/>
    <property type="evidence" value="ECO:0007669"/>
    <property type="project" value="TreeGrafter"/>
</dbReference>
<dbReference type="InterPro" id="IPR004045">
    <property type="entry name" value="Glutathione_S-Trfase_N"/>
</dbReference>
<dbReference type="CDD" id="cd03039">
    <property type="entry name" value="GST_N_Sigma_like"/>
    <property type="match status" value="1"/>
</dbReference>
<feature type="domain" description="GST C-terminal" evidence="6">
    <location>
        <begin position="98"/>
        <end position="223"/>
    </location>
</feature>
<evidence type="ECO:0000256" key="4">
    <source>
        <dbReference type="ARBA" id="ARBA00047960"/>
    </source>
</evidence>
<sequence>MVFHICGVSHVNDEMKEHSYKLTYLDRRGLAEPIRLIFHYLGIYFEDERIDAAELTQRYDTLPFGQVPILEIDDKIKLSQSHAIYRFLAKRYHLAGKTEMEQAMVDSYAELLHDFGYAVQPYFAVVSGRIDGDKYQIYDEIIVPTAKKFGSYLDKVYKESDSGFFAPSGLTYVDFIATNIYDTAIATGMDAVTNIKSLKEVHARVHSLPKLQRYLSMRRRSDF</sequence>
<dbReference type="PROSITE" id="PS50405">
    <property type="entry name" value="GST_CTER"/>
    <property type="match status" value="1"/>
</dbReference>
<dbReference type="SFLD" id="SFLDG01205">
    <property type="entry name" value="AMPS.1"/>
    <property type="match status" value="1"/>
</dbReference>
<dbReference type="SUPFAM" id="SSF47616">
    <property type="entry name" value="GST C-terminal domain-like"/>
    <property type="match status" value="1"/>
</dbReference>
<dbReference type="OrthoDB" id="414243at2759"/>
<dbReference type="InterPro" id="IPR004046">
    <property type="entry name" value="GST_C"/>
</dbReference>
<dbReference type="PANTHER" id="PTHR11571:SF224">
    <property type="entry name" value="HEMATOPOIETIC PROSTAGLANDIN D SYNTHASE"/>
    <property type="match status" value="1"/>
</dbReference>
<dbReference type="Gene3D" id="1.20.1050.10">
    <property type="match status" value="1"/>
</dbReference>
<comment type="caution">
    <text evidence="7">The sequence shown here is derived from an EMBL/GenBank/DDBJ whole genome shotgun (WGS) entry which is preliminary data.</text>
</comment>
<dbReference type="InterPro" id="IPR050213">
    <property type="entry name" value="GST_superfamily"/>
</dbReference>
<dbReference type="PROSITE" id="PS50404">
    <property type="entry name" value="GST_NTER"/>
    <property type="match status" value="1"/>
</dbReference>
<evidence type="ECO:0000313" key="7">
    <source>
        <dbReference type="EMBL" id="CAD5216296.1"/>
    </source>
</evidence>
<dbReference type="InterPro" id="IPR010987">
    <property type="entry name" value="Glutathione-S-Trfase_C-like"/>
</dbReference>
<evidence type="ECO:0000313" key="8">
    <source>
        <dbReference type="Proteomes" id="UP000614601"/>
    </source>
</evidence>
<comment type="catalytic activity">
    <reaction evidence="4">
        <text>RX + glutathione = an S-substituted glutathione + a halide anion + H(+)</text>
        <dbReference type="Rhea" id="RHEA:16437"/>
        <dbReference type="ChEBI" id="CHEBI:15378"/>
        <dbReference type="ChEBI" id="CHEBI:16042"/>
        <dbReference type="ChEBI" id="CHEBI:17792"/>
        <dbReference type="ChEBI" id="CHEBI:57925"/>
        <dbReference type="ChEBI" id="CHEBI:90779"/>
        <dbReference type="EC" id="2.5.1.18"/>
    </reaction>
</comment>
<dbReference type="PANTHER" id="PTHR11571">
    <property type="entry name" value="GLUTATHIONE S-TRANSFERASE"/>
    <property type="match status" value="1"/>
</dbReference>
<keyword evidence="8" id="KW-1185">Reference proteome</keyword>
<evidence type="ECO:0000259" key="5">
    <source>
        <dbReference type="PROSITE" id="PS50404"/>
    </source>
</evidence>
<dbReference type="GO" id="GO:0004364">
    <property type="term" value="F:glutathione transferase activity"/>
    <property type="evidence" value="ECO:0007669"/>
    <property type="project" value="UniProtKB-EC"/>
</dbReference>
<name>A0A811KMK7_9BILA</name>
<evidence type="ECO:0000259" key="6">
    <source>
        <dbReference type="PROSITE" id="PS50405"/>
    </source>
</evidence>